<name>A0A8H7Z982_AJECA</name>
<accession>A0A8H7Z982</accession>
<dbReference type="EMBL" id="JAEVHI010000001">
    <property type="protein sequence ID" value="KAG5303555.1"/>
    <property type="molecule type" value="Genomic_DNA"/>
</dbReference>
<keyword evidence="1" id="KW-0812">Transmembrane</keyword>
<keyword evidence="1" id="KW-0472">Membrane</keyword>
<sequence length="71" mass="8564">MKSPFFPLTIKYHVSKFQVFIFLSSFLSFFFFDYKEQRQFPLAVSLRDYPNLQVLSPQGSEQAFRHHPMRI</sequence>
<keyword evidence="1" id="KW-1133">Transmembrane helix</keyword>
<organism evidence="2 3">
    <name type="scientific">Ajellomyces capsulatus</name>
    <name type="common">Darling's disease fungus</name>
    <name type="synonym">Histoplasma capsulatum</name>
    <dbReference type="NCBI Taxonomy" id="5037"/>
    <lineage>
        <taxon>Eukaryota</taxon>
        <taxon>Fungi</taxon>
        <taxon>Dikarya</taxon>
        <taxon>Ascomycota</taxon>
        <taxon>Pezizomycotina</taxon>
        <taxon>Eurotiomycetes</taxon>
        <taxon>Eurotiomycetidae</taxon>
        <taxon>Onygenales</taxon>
        <taxon>Ajellomycetaceae</taxon>
        <taxon>Histoplasma</taxon>
    </lineage>
</organism>
<dbReference type="VEuPathDB" id="FungiDB:I7I52_01581"/>
<comment type="caution">
    <text evidence="2">The sequence shown here is derived from an EMBL/GenBank/DDBJ whole genome shotgun (WGS) entry which is preliminary data.</text>
</comment>
<reference evidence="2 3" key="1">
    <citation type="submission" date="2021-01" db="EMBL/GenBank/DDBJ databases">
        <title>Chromosome-level genome assembly of a human fungal pathogen reveals clustering of transcriptionally co-regulated genes.</title>
        <authorList>
            <person name="Voorhies M."/>
            <person name="Cohen S."/>
            <person name="Shea T.P."/>
            <person name="Petrus S."/>
            <person name="Munoz J.F."/>
            <person name="Poplawski S."/>
            <person name="Goldman W.E."/>
            <person name="Michael T."/>
            <person name="Cuomo C.A."/>
            <person name="Sil A."/>
            <person name="Beyhan S."/>
        </authorList>
    </citation>
    <scope>NUCLEOTIDE SEQUENCE [LARGE SCALE GENOMIC DNA]</scope>
    <source>
        <strain evidence="2 3">G184AR</strain>
    </source>
</reference>
<proteinExistence type="predicted"/>
<dbReference type="AlphaFoldDB" id="A0A8H7Z982"/>
<protein>
    <submittedName>
        <fullName evidence="2">Uncharacterized protein</fullName>
    </submittedName>
</protein>
<gene>
    <name evidence="2" type="ORF">I7I52_01581</name>
</gene>
<evidence type="ECO:0000313" key="3">
    <source>
        <dbReference type="Proteomes" id="UP000670092"/>
    </source>
</evidence>
<evidence type="ECO:0000256" key="1">
    <source>
        <dbReference type="SAM" id="Phobius"/>
    </source>
</evidence>
<evidence type="ECO:0000313" key="2">
    <source>
        <dbReference type="EMBL" id="KAG5303555.1"/>
    </source>
</evidence>
<dbReference type="Proteomes" id="UP000670092">
    <property type="component" value="Unassembled WGS sequence"/>
</dbReference>
<feature type="transmembrane region" description="Helical" evidence="1">
    <location>
        <begin position="12"/>
        <end position="32"/>
    </location>
</feature>